<reference evidence="5 6" key="1">
    <citation type="submission" date="2018-08" db="EMBL/GenBank/DDBJ databases">
        <title>Complete genome sequence of type strain Thalassospira indica MCCC 1A01103T, isolated from isolated from deep seawater of the Indian Ocean.</title>
        <authorList>
            <person name="Liu Y."/>
        </authorList>
    </citation>
    <scope>NUCLEOTIDE SEQUENCE [LARGE SCALE GENOMIC DNA]</scope>
    <source>
        <strain evidence="5 6">PB8BT</strain>
    </source>
</reference>
<comment type="similarity">
    <text evidence="1">Belongs to the carbohydrate kinase PfkB family.</text>
</comment>
<dbReference type="Pfam" id="PF00294">
    <property type="entry name" value="PfkB"/>
    <property type="match status" value="1"/>
</dbReference>
<gene>
    <name evidence="5" type="ORF">DY252_00075</name>
</gene>
<evidence type="ECO:0000259" key="4">
    <source>
        <dbReference type="Pfam" id="PF00294"/>
    </source>
</evidence>
<evidence type="ECO:0000256" key="2">
    <source>
        <dbReference type="ARBA" id="ARBA00022679"/>
    </source>
</evidence>
<keyword evidence="6" id="KW-1185">Reference proteome</keyword>
<accession>A0ABM6XTH4</accession>
<evidence type="ECO:0000256" key="3">
    <source>
        <dbReference type="ARBA" id="ARBA00022777"/>
    </source>
</evidence>
<dbReference type="SUPFAM" id="SSF53613">
    <property type="entry name" value="Ribokinase-like"/>
    <property type="match status" value="1"/>
</dbReference>
<dbReference type="RefSeq" id="WP_064788103.1">
    <property type="nucleotide sequence ID" value="NZ_CP031555.1"/>
</dbReference>
<protein>
    <submittedName>
        <fullName evidence="5">Sugar kinase</fullName>
    </submittedName>
</protein>
<evidence type="ECO:0000313" key="5">
    <source>
        <dbReference type="EMBL" id="AXO12832.1"/>
    </source>
</evidence>
<dbReference type="Gene3D" id="3.40.1190.20">
    <property type="match status" value="1"/>
</dbReference>
<organism evidence="5 6">
    <name type="scientific">Thalassospira indica</name>
    <dbReference type="NCBI Taxonomy" id="1891279"/>
    <lineage>
        <taxon>Bacteria</taxon>
        <taxon>Pseudomonadati</taxon>
        <taxon>Pseudomonadota</taxon>
        <taxon>Alphaproteobacteria</taxon>
        <taxon>Rhodospirillales</taxon>
        <taxon>Thalassospiraceae</taxon>
        <taxon>Thalassospira</taxon>
    </lineage>
</organism>
<dbReference type="InterPro" id="IPR029056">
    <property type="entry name" value="Ribokinase-like"/>
</dbReference>
<evidence type="ECO:0000313" key="6">
    <source>
        <dbReference type="Proteomes" id="UP000256971"/>
    </source>
</evidence>
<dbReference type="EMBL" id="CP031555">
    <property type="protein sequence ID" value="AXO12832.1"/>
    <property type="molecule type" value="Genomic_DNA"/>
</dbReference>
<dbReference type="InterPro" id="IPR011611">
    <property type="entry name" value="PfkB_dom"/>
</dbReference>
<dbReference type="GO" id="GO:0016301">
    <property type="term" value="F:kinase activity"/>
    <property type="evidence" value="ECO:0007669"/>
    <property type="project" value="UniProtKB-KW"/>
</dbReference>
<sequence length="304" mass="33059">MTAKRFVSCGECMIEMAGGADDQWKMGIAGDTLNTAWHFRNATAADDWHVSYVTALGDDRYSERIVKFIADAGIDVSSIQRLPGKRPGLYLIDQENGDRVFTYWRENSAARKMADDMASLARAVRNSDVIYLSGITLAILGPDRRAALIDLLRGLAEHTRIAFDPNIRPVLWESAEICAKVITDVAAISHIVLPSFDDEAKLFGDRSAKETVIRYRDLGVAEVVVKNGKEACWFSNGDKPQSIATVPVTNAVDATGAGDSFNAAFLAARLDGAEISDAIRAGQALSAQVIQTHGALFDTRHTPE</sequence>
<evidence type="ECO:0000256" key="1">
    <source>
        <dbReference type="ARBA" id="ARBA00010688"/>
    </source>
</evidence>
<feature type="domain" description="Carbohydrate kinase PfkB" evidence="4">
    <location>
        <begin position="7"/>
        <end position="297"/>
    </location>
</feature>
<name>A0ABM6XTH4_9PROT</name>
<dbReference type="InterPro" id="IPR050306">
    <property type="entry name" value="PfkB_Carbo_kinase"/>
</dbReference>
<dbReference type="Proteomes" id="UP000256971">
    <property type="component" value="Chromosome"/>
</dbReference>
<keyword evidence="2" id="KW-0808">Transferase</keyword>
<dbReference type="PANTHER" id="PTHR43085:SF15">
    <property type="entry name" value="2-DEHYDRO-3-DEOXYGLUCONOKINASE"/>
    <property type="match status" value="1"/>
</dbReference>
<proteinExistence type="inferred from homology"/>
<dbReference type="PANTHER" id="PTHR43085">
    <property type="entry name" value="HEXOKINASE FAMILY MEMBER"/>
    <property type="match status" value="1"/>
</dbReference>
<dbReference type="CDD" id="cd01166">
    <property type="entry name" value="KdgK"/>
    <property type="match status" value="1"/>
</dbReference>
<keyword evidence="3 5" id="KW-0418">Kinase</keyword>